<dbReference type="SUPFAM" id="SSF57903">
    <property type="entry name" value="FYVE/PHD zinc finger"/>
    <property type="match status" value="1"/>
</dbReference>
<evidence type="ECO:0000256" key="4">
    <source>
        <dbReference type="ARBA" id="ARBA00022833"/>
    </source>
</evidence>
<dbReference type="Gene3D" id="2.60.120.920">
    <property type="match status" value="1"/>
</dbReference>
<dbReference type="InterPro" id="IPR053835">
    <property type="entry name" value="ASH2L-like_WH"/>
</dbReference>
<reference evidence="9" key="1">
    <citation type="submission" date="2024-02" db="UniProtKB">
        <authorList>
            <consortium name="WormBaseParasite"/>
        </authorList>
    </citation>
    <scope>IDENTIFICATION</scope>
</reference>
<evidence type="ECO:0000256" key="5">
    <source>
        <dbReference type="ARBA" id="ARBA00023242"/>
    </source>
</evidence>
<evidence type="ECO:0000256" key="6">
    <source>
        <dbReference type="SAM" id="MobiDB-lite"/>
    </source>
</evidence>
<protein>
    <submittedName>
        <fullName evidence="9">B30.2/SPRY domain-containing protein</fullName>
    </submittedName>
</protein>
<dbReference type="Proteomes" id="UP000887575">
    <property type="component" value="Unassembled WGS sequence"/>
</dbReference>
<dbReference type="InterPro" id="IPR003877">
    <property type="entry name" value="SPRY_dom"/>
</dbReference>
<dbReference type="SMART" id="SM00449">
    <property type="entry name" value="SPRY"/>
    <property type="match status" value="1"/>
</dbReference>
<proteinExistence type="predicted"/>
<comment type="subcellular location">
    <subcellularLocation>
        <location evidence="1">Nucleus</location>
    </subcellularLocation>
</comment>
<keyword evidence="4" id="KW-0862">Zinc</keyword>
<dbReference type="InterPro" id="IPR037353">
    <property type="entry name" value="ASH2"/>
</dbReference>
<dbReference type="PANTHER" id="PTHR10598">
    <property type="entry name" value="SET1/ASH2 HISTONE METHYLTRANSFERASE COMPLEX SUBUNIT ASH2"/>
    <property type="match status" value="1"/>
</dbReference>
<dbReference type="InterPro" id="IPR011011">
    <property type="entry name" value="Znf_FYVE_PHD"/>
</dbReference>
<keyword evidence="5" id="KW-0539">Nucleus</keyword>
<keyword evidence="8" id="KW-1185">Reference proteome</keyword>
<dbReference type="Gene3D" id="3.90.980.20">
    <property type="match status" value="1"/>
</dbReference>
<organism evidence="8 9">
    <name type="scientific">Mesorhabditis belari</name>
    <dbReference type="NCBI Taxonomy" id="2138241"/>
    <lineage>
        <taxon>Eukaryota</taxon>
        <taxon>Metazoa</taxon>
        <taxon>Ecdysozoa</taxon>
        <taxon>Nematoda</taxon>
        <taxon>Chromadorea</taxon>
        <taxon>Rhabditida</taxon>
        <taxon>Rhabditina</taxon>
        <taxon>Rhabditomorpha</taxon>
        <taxon>Rhabditoidea</taxon>
        <taxon>Rhabditidae</taxon>
        <taxon>Mesorhabditinae</taxon>
        <taxon>Mesorhabditis</taxon>
    </lineage>
</organism>
<dbReference type="InterPro" id="IPR049455">
    <property type="entry name" value="ASH2-like_PHD"/>
</dbReference>
<name>A0AAF3FFX2_9BILA</name>
<dbReference type="WBParaSite" id="MBELARI_LOCUS5862">
    <property type="protein sequence ID" value="MBELARI_LOCUS5862"/>
    <property type="gene ID" value="MBELARI_LOCUS5862"/>
</dbReference>
<dbReference type="InterPro" id="IPR043136">
    <property type="entry name" value="B30.2/SPRY_sf"/>
</dbReference>
<dbReference type="InterPro" id="IPR019786">
    <property type="entry name" value="Zinc_finger_PHD-type_CS"/>
</dbReference>
<dbReference type="CDD" id="cd12872">
    <property type="entry name" value="SPRY_Ash2"/>
    <property type="match status" value="1"/>
</dbReference>
<dbReference type="PROSITE" id="PS50188">
    <property type="entry name" value="B302_SPRY"/>
    <property type="match status" value="1"/>
</dbReference>
<evidence type="ECO:0000256" key="2">
    <source>
        <dbReference type="ARBA" id="ARBA00022723"/>
    </source>
</evidence>
<dbReference type="Pfam" id="PF21198">
    <property type="entry name" value="ASH2L-like_WH"/>
    <property type="match status" value="1"/>
</dbReference>
<dbReference type="SUPFAM" id="SSF49899">
    <property type="entry name" value="Concanavalin A-like lectins/glucanases"/>
    <property type="match status" value="1"/>
</dbReference>
<accession>A0AAF3FFX2</accession>
<feature type="region of interest" description="Disordered" evidence="6">
    <location>
        <begin position="222"/>
        <end position="246"/>
    </location>
</feature>
<evidence type="ECO:0000313" key="8">
    <source>
        <dbReference type="Proteomes" id="UP000887575"/>
    </source>
</evidence>
<evidence type="ECO:0000256" key="1">
    <source>
        <dbReference type="ARBA" id="ARBA00004123"/>
    </source>
</evidence>
<evidence type="ECO:0000259" key="7">
    <source>
        <dbReference type="PROSITE" id="PS50188"/>
    </source>
</evidence>
<dbReference type="PANTHER" id="PTHR10598:SF0">
    <property type="entry name" value="SET1_ASH2 HISTONE METHYLTRANSFERASE COMPLEX SUBUNIT ASH2"/>
    <property type="match status" value="1"/>
</dbReference>
<dbReference type="Pfam" id="PF00622">
    <property type="entry name" value="SPRY"/>
    <property type="match status" value="1"/>
</dbReference>
<dbReference type="InterPro" id="IPR001870">
    <property type="entry name" value="B30.2/SPRY"/>
</dbReference>
<dbReference type="Pfam" id="PF21257">
    <property type="entry name" value="PHD_ash2p_like"/>
    <property type="match status" value="1"/>
</dbReference>
<evidence type="ECO:0000313" key="9">
    <source>
        <dbReference type="WBParaSite" id="MBELARI_LOCUS5862"/>
    </source>
</evidence>
<dbReference type="GO" id="GO:0048188">
    <property type="term" value="C:Set1C/COMPASS complex"/>
    <property type="evidence" value="ECO:0007669"/>
    <property type="project" value="InterPro"/>
</dbReference>
<sequence length="571" mass="65057">MAPSKQSKKPAPIVELPQSVCYCDGLREVGSLEVFCSGCLKWYHGRCLRHLQGFYGLSFMVCYVFNCESCSPTKIESWTPKQANFIHMLVTVLANLTCERMKEIGKETAKALEKHIFFNLEDDIIPYFEKNWENLTSMPRRVKTTWHQTLQSTLAKQGDLFLTNPRDENSFALLELDLSKIGPVHEGVKQIGKKTPSTSNLNSTLVTAQATEKAEEVIDVGPKTRGAKRRTAEGSNPPSKKGKYGTDSVVVSIPGRPNPIDFCFNKDGYRYYLVERNPNVPEKELFDLELENSTMVKIHEFLYRITLYDTVMMSPNDRAYQIKLYDDNLTLAGYEGYCLSRATHSVAKGTWYFEVNFLKQPEDSHIRIGWSQPYAVLQACLGYSKYSYSWRSLKGTKFHEARGEKYHFGGFKQGDVLGCLIHLPHDNIHPEKSSSDYLPITHKDGFIVNFKHNYFAECQDSMTELKARKLDVLPGSRIEFFLNGKSCGDAFTDIYAGYYHPAISIFQGAQVQCNFGPKFRHPVKNARAMCERAEETQLEQSLSDLLYLVENEEERAKAADEIRRIQADLAI</sequence>
<dbReference type="PROSITE" id="PS01359">
    <property type="entry name" value="ZF_PHD_1"/>
    <property type="match status" value="1"/>
</dbReference>
<keyword evidence="3" id="KW-0863">Zinc-finger</keyword>
<dbReference type="GO" id="GO:0008270">
    <property type="term" value="F:zinc ion binding"/>
    <property type="evidence" value="ECO:0007669"/>
    <property type="project" value="UniProtKB-KW"/>
</dbReference>
<evidence type="ECO:0000256" key="3">
    <source>
        <dbReference type="ARBA" id="ARBA00022771"/>
    </source>
</evidence>
<dbReference type="InterPro" id="IPR013320">
    <property type="entry name" value="ConA-like_dom_sf"/>
</dbReference>
<dbReference type="GO" id="GO:0000976">
    <property type="term" value="F:transcription cis-regulatory region binding"/>
    <property type="evidence" value="ECO:0007669"/>
    <property type="project" value="TreeGrafter"/>
</dbReference>
<dbReference type="AlphaFoldDB" id="A0AAF3FFX2"/>
<keyword evidence="2" id="KW-0479">Metal-binding</keyword>
<feature type="domain" description="B30.2/SPRY" evidence="7">
    <location>
        <begin position="290"/>
        <end position="477"/>
    </location>
</feature>